<proteinExistence type="predicted"/>
<keyword evidence="2" id="KW-0732">Signal</keyword>
<accession>A0A430FQ55</accession>
<dbReference type="AlphaFoldDB" id="A0A430FQ55"/>
<feature type="chain" id="PRO_5038575387" evidence="2">
    <location>
        <begin position="27"/>
        <end position="420"/>
    </location>
</feature>
<keyword evidence="3" id="KW-0449">Lipoprotein</keyword>
<sequence>MIAKFSKFKKGLALTVSALLATTAFATGSANANSSAADNQAQQTSENAKSTTGPLGVIKSSGVWGKDSNPTVNDEDRCSWKLDRVTGQMVLAPDHECILTPSDGLFLDQNDTQRATRHAIRSMRVEHTVHVGYSKQLSGMFRDASNFKNLTGMDKFDFSKVTSQVTEIDLSEMFAGTNYQFADFENLNVGDRTLNISGMFSNSSSRNIDITNMPFDKVTKATGLFQDMEYLKKAEIPPLQANKLTDMAFMFAGDVEMNSVDWRMKTPNAKTMESMFDGCKELDHLNLSKMKAENIAVTKRAFADCSKLQVVDLGDMTLSGIDTGVKGSTVADNMFLNSPVRELNLTTSAVKSLNQATFYSTEAAPDFPATTRTMWRAYNPVTSKYMTLLWWTWSNFTTEDPHEEITLELADNVDLETTAQ</sequence>
<dbReference type="Gene3D" id="3.80.10.10">
    <property type="entry name" value="Ribonuclease Inhibitor"/>
    <property type="match status" value="1"/>
</dbReference>
<dbReference type="Pfam" id="PF03382">
    <property type="entry name" value="DUF285"/>
    <property type="match status" value="1"/>
</dbReference>
<feature type="compositionally biased region" description="Low complexity" evidence="1">
    <location>
        <begin position="34"/>
        <end position="45"/>
    </location>
</feature>
<dbReference type="InterPro" id="IPR005046">
    <property type="entry name" value="DUF285"/>
</dbReference>
<dbReference type="Proteomes" id="UP000287609">
    <property type="component" value="Unassembled WGS sequence"/>
</dbReference>
<dbReference type="InterPro" id="IPR032675">
    <property type="entry name" value="LRR_dom_sf"/>
</dbReference>
<evidence type="ECO:0000313" key="3">
    <source>
        <dbReference type="EMBL" id="RSX54945.1"/>
    </source>
</evidence>
<evidence type="ECO:0000313" key="4">
    <source>
        <dbReference type="Proteomes" id="UP000287609"/>
    </source>
</evidence>
<comment type="caution">
    <text evidence="3">The sequence shown here is derived from an EMBL/GenBank/DDBJ whole genome shotgun (WGS) entry which is preliminary data.</text>
</comment>
<gene>
    <name evidence="3" type="ORF">D2E26_0999</name>
</gene>
<protein>
    <submittedName>
        <fullName evidence="3">Lipoprotein</fullName>
    </submittedName>
</protein>
<name>A0A430FQ55_9BIFI</name>
<evidence type="ECO:0000256" key="1">
    <source>
        <dbReference type="SAM" id="MobiDB-lite"/>
    </source>
</evidence>
<dbReference type="EMBL" id="QXGM01000002">
    <property type="protein sequence ID" value="RSX54945.1"/>
    <property type="molecule type" value="Genomic_DNA"/>
</dbReference>
<feature type="signal peptide" evidence="2">
    <location>
        <begin position="1"/>
        <end position="26"/>
    </location>
</feature>
<organism evidence="3 4">
    <name type="scientific">Bifidobacterium dolichotidis</name>
    <dbReference type="NCBI Taxonomy" id="2306976"/>
    <lineage>
        <taxon>Bacteria</taxon>
        <taxon>Bacillati</taxon>
        <taxon>Actinomycetota</taxon>
        <taxon>Actinomycetes</taxon>
        <taxon>Bifidobacteriales</taxon>
        <taxon>Bifidobacteriaceae</taxon>
        <taxon>Bifidobacterium</taxon>
    </lineage>
</organism>
<evidence type="ECO:0000256" key="2">
    <source>
        <dbReference type="SAM" id="SignalP"/>
    </source>
</evidence>
<keyword evidence="4" id="KW-1185">Reference proteome</keyword>
<reference evidence="3 4" key="1">
    <citation type="submission" date="2018-09" db="EMBL/GenBank/DDBJ databases">
        <title>Characterization of the phylogenetic diversity of five novel species belonging to the genus Bifidobacterium.</title>
        <authorList>
            <person name="Lugli G.A."/>
            <person name="Duranti S."/>
            <person name="Milani C."/>
        </authorList>
    </citation>
    <scope>NUCLEOTIDE SEQUENCE [LARGE SCALE GENOMIC DNA]</scope>
    <source>
        <strain evidence="3 4">2036B</strain>
    </source>
</reference>
<dbReference type="SUPFAM" id="SSF52058">
    <property type="entry name" value="L domain-like"/>
    <property type="match status" value="1"/>
</dbReference>
<feature type="region of interest" description="Disordered" evidence="1">
    <location>
        <begin position="34"/>
        <end position="75"/>
    </location>
</feature>